<gene>
    <name evidence="1" type="ORF">CYNAS_LOCUS306</name>
</gene>
<comment type="caution">
    <text evidence="1">The sequence shown here is derived from an EMBL/GenBank/DDBJ whole genome shotgun (WGS) entry which is preliminary data.</text>
</comment>
<sequence length="96" mass="10845">VNCLRLRYHGKSSLSCSGLRQHRSQTTIYTVDAKKCLCTYGFQTNQLLTFHDWPTLSLKDAVQKLSLSNYPSSRNGAGVDARYLCNNAMPSCYTYL</sequence>
<evidence type="ECO:0000313" key="2">
    <source>
        <dbReference type="Proteomes" id="UP001176961"/>
    </source>
</evidence>
<dbReference type="Proteomes" id="UP001176961">
    <property type="component" value="Unassembled WGS sequence"/>
</dbReference>
<accession>A0AA36GET5</accession>
<name>A0AA36GET5_CYLNA</name>
<proteinExistence type="predicted"/>
<keyword evidence="2" id="KW-1185">Reference proteome</keyword>
<organism evidence="1 2">
    <name type="scientific">Cylicocyclus nassatus</name>
    <name type="common">Nematode worm</name>
    <dbReference type="NCBI Taxonomy" id="53992"/>
    <lineage>
        <taxon>Eukaryota</taxon>
        <taxon>Metazoa</taxon>
        <taxon>Ecdysozoa</taxon>
        <taxon>Nematoda</taxon>
        <taxon>Chromadorea</taxon>
        <taxon>Rhabditida</taxon>
        <taxon>Rhabditina</taxon>
        <taxon>Rhabditomorpha</taxon>
        <taxon>Strongyloidea</taxon>
        <taxon>Strongylidae</taxon>
        <taxon>Cylicocyclus</taxon>
    </lineage>
</organism>
<dbReference type="AlphaFoldDB" id="A0AA36GET5"/>
<feature type="non-terminal residue" evidence="1">
    <location>
        <position position="96"/>
    </location>
</feature>
<evidence type="ECO:0000313" key="1">
    <source>
        <dbReference type="EMBL" id="CAJ0588323.1"/>
    </source>
</evidence>
<dbReference type="EMBL" id="CATQJL010000001">
    <property type="protein sequence ID" value="CAJ0588323.1"/>
    <property type="molecule type" value="Genomic_DNA"/>
</dbReference>
<reference evidence="1" key="1">
    <citation type="submission" date="2023-07" db="EMBL/GenBank/DDBJ databases">
        <authorList>
            <consortium name="CYATHOMIX"/>
        </authorList>
    </citation>
    <scope>NUCLEOTIDE SEQUENCE</scope>
    <source>
        <strain evidence="1">N/A</strain>
    </source>
</reference>
<protein>
    <submittedName>
        <fullName evidence="1">Uncharacterized protein</fullName>
    </submittedName>
</protein>